<feature type="compositionally biased region" description="Polar residues" evidence="4">
    <location>
        <begin position="407"/>
        <end position="422"/>
    </location>
</feature>
<accession>B9RUV0</accession>
<dbReference type="GO" id="GO:0051455">
    <property type="term" value="P:spindle attachment to meiosis I kinetochore"/>
    <property type="evidence" value="ECO:0000318"/>
    <property type="project" value="GO_Central"/>
</dbReference>
<evidence type="ECO:0000256" key="4">
    <source>
        <dbReference type="SAM" id="MobiDB-lite"/>
    </source>
</evidence>
<dbReference type="PANTHER" id="PTHR16684">
    <property type="entry name" value="CENTROMERE PROTEIN C"/>
    <property type="match status" value="1"/>
</dbReference>
<dbReference type="GO" id="GO:0005634">
    <property type="term" value="C:nucleus"/>
    <property type="evidence" value="ECO:0007669"/>
    <property type="project" value="UniProtKB-SubCell"/>
</dbReference>
<comment type="similarity">
    <text evidence="2">Belongs to the CENP-C/MIF2 family.</text>
</comment>
<dbReference type="InterPro" id="IPR028386">
    <property type="entry name" value="CENP-C/Mif2/cnp3"/>
</dbReference>
<feature type="compositionally biased region" description="Polar residues" evidence="4">
    <location>
        <begin position="360"/>
        <end position="371"/>
    </location>
</feature>
<feature type="compositionally biased region" description="Basic residues" evidence="4">
    <location>
        <begin position="745"/>
        <end position="756"/>
    </location>
</feature>
<gene>
    <name evidence="5" type="ORF">RCOM_0894640</name>
</gene>
<dbReference type="PANTHER" id="PTHR16684:SF11">
    <property type="entry name" value="CENTROMERE PROTEIN C"/>
    <property type="match status" value="1"/>
</dbReference>
<evidence type="ECO:0000256" key="2">
    <source>
        <dbReference type="ARBA" id="ARBA00010291"/>
    </source>
</evidence>
<dbReference type="AlphaFoldDB" id="B9RUV0"/>
<dbReference type="InParanoid" id="B9RUV0"/>
<sequence length="888" mass="99595">MADLEDPLKDYNGLSLFPQTFSSLSLPNPPPPPSTHDPLCLHNFLNSLPVRNQDKLIKEAERILKNNEEVSNPKMAYTVVSEDNNSEVVAAENAVIYPRGQRPGLDRKRPRPRFALLPNIRQPNVNLEPTLDFDKLKDPEEFFSAFDRLENAKKEIAKQTGRAFTDFDHYNVFNVPRSQRPGIEGRSRTAKYKHLYPSMTCQELSEMDILSNSASQQEIGYTASEQTQPANVASQELEQADDASQRTKLADDASQKKKSADAAFEKMELTGSILKVENRVNKLLDDLLASEELAGDGAIGLLQERLHIKPLHIEKLNLPELQDIQRIDFKASGVNLPKSRNIFSDITHLMRGTRSKTPTKMKNAESTANFGSPTPPKSPLASLLLLKKRIFQSNPSNDPFSADDIDQSPTRNASHVENITKNSDPVGVEKMLDMSGNLNPQINEENDGAVGSMSSTKVAIEDFTSLFKKHADENLTSLGTDGEISPRETSPVLDNNNVGMDDEVINENLSEANAGLNLQTDRLDELEDMTADVLQETVTYAQPDQETDNFAVEALKSIQNKLVLCLYSRQQQRNSGNITSLSFSNLHLHPLVGFVHLMLMKSEEIEQSVNSTDGYALLFLVGQSNPAANAEHAAGRCPEIHDGAPEQPEGSALEQHNEGIQGPTVVSINKQRKAKLHPPKRLYKKAPSRRQSLAAAMVENQVMDGCPEYQDSAREQNQGTAEEQYNEKIQESSMISIDEQTREKSHPKKERKRKAFSTRQSLAGFGMSLDTGVRRSTRIKSRPLEYWKGERFLYGRIHESLATVIGIKYASPVKDNGSPVLKCLWTELDNADMYSTEFHVHSLIMTAFPSHLYALFHEIPHLGWMFRIWLSEEWFYPTHLVYSYSLQN</sequence>
<evidence type="ECO:0008006" key="7">
    <source>
        <dbReference type="Google" id="ProtNLM"/>
    </source>
</evidence>
<evidence type="ECO:0000256" key="1">
    <source>
        <dbReference type="ARBA" id="ARBA00004123"/>
    </source>
</evidence>
<evidence type="ECO:0000256" key="3">
    <source>
        <dbReference type="ARBA" id="ARBA00023242"/>
    </source>
</evidence>
<dbReference type="STRING" id="3988.B9RUV0"/>
<keyword evidence="6" id="KW-1185">Reference proteome</keyword>
<comment type="subcellular location">
    <subcellularLocation>
        <location evidence="1">Nucleus</location>
    </subcellularLocation>
</comment>
<feature type="region of interest" description="Disordered" evidence="4">
    <location>
        <begin position="477"/>
        <end position="497"/>
    </location>
</feature>
<dbReference type="FunCoup" id="B9RUV0">
    <property type="interactions" value="1069"/>
</dbReference>
<reference evidence="6" key="1">
    <citation type="journal article" date="2010" name="Nat. Biotechnol.">
        <title>Draft genome sequence of the oilseed species Ricinus communis.</title>
        <authorList>
            <person name="Chan A.P."/>
            <person name="Crabtree J."/>
            <person name="Zhao Q."/>
            <person name="Lorenzi H."/>
            <person name="Orvis J."/>
            <person name="Puiu D."/>
            <person name="Melake-Berhan A."/>
            <person name="Jones K.M."/>
            <person name="Redman J."/>
            <person name="Chen G."/>
            <person name="Cahoon E.B."/>
            <person name="Gedil M."/>
            <person name="Stanke M."/>
            <person name="Haas B.J."/>
            <person name="Wortman J.R."/>
            <person name="Fraser-Liggett C.M."/>
            <person name="Ravel J."/>
            <person name="Rabinowicz P.D."/>
        </authorList>
    </citation>
    <scope>NUCLEOTIDE SEQUENCE [LARGE SCALE GENOMIC DNA]</scope>
    <source>
        <strain evidence="6">cv. Hale</strain>
    </source>
</reference>
<name>B9RUV0_RICCO</name>
<proteinExistence type="inferred from homology"/>
<dbReference type="GO" id="GO:0019237">
    <property type="term" value="F:centromeric DNA binding"/>
    <property type="evidence" value="ECO:0000318"/>
    <property type="project" value="GO_Central"/>
</dbReference>
<protein>
    <recommendedName>
        <fullName evidence="7">Centromere protein C</fullName>
    </recommendedName>
</protein>
<organism evidence="5 6">
    <name type="scientific">Ricinus communis</name>
    <name type="common">Castor bean</name>
    <dbReference type="NCBI Taxonomy" id="3988"/>
    <lineage>
        <taxon>Eukaryota</taxon>
        <taxon>Viridiplantae</taxon>
        <taxon>Streptophyta</taxon>
        <taxon>Embryophyta</taxon>
        <taxon>Tracheophyta</taxon>
        <taxon>Spermatophyta</taxon>
        <taxon>Magnoliopsida</taxon>
        <taxon>eudicotyledons</taxon>
        <taxon>Gunneridae</taxon>
        <taxon>Pentapetalae</taxon>
        <taxon>rosids</taxon>
        <taxon>fabids</taxon>
        <taxon>Malpighiales</taxon>
        <taxon>Euphorbiaceae</taxon>
        <taxon>Acalyphoideae</taxon>
        <taxon>Acalypheae</taxon>
        <taxon>Ricinus</taxon>
    </lineage>
</organism>
<feature type="region of interest" description="Disordered" evidence="4">
    <location>
        <begin position="710"/>
        <end position="757"/>
    </location>
</feature>
<feature type="region of interest" description="Disordered" evidence="4">
    <location>
        <begin position="396"/>
        <end position="422"/>
    </location>
</feature>
<evidence type="ECO:0000313" key="5">
    <source>
        <dbReference type="EMBL" id="EEF44683.1"/>
    </source>
</evidence>
<dbReference type="Proteomes" id="UP000008311">
    <property type="component" value="Unassembled WGS sequence"/>
</dbReference>
<evidence type="ECO:0000313" key="6">
    <source>
        <dbReference type="Proteomes" id="UP000008311"/>
    </source>
</evidence>
<dbReference type="eggNOG" id="ENOG502QR44">
    <property type="taxonomic scope" value="Eukaryota"/>
</dbReference>
<dbReference type="GO" id="GO:0000776">
    <property type="term" value="C:kinetochore"/>
    <property type="evidence" value="ECO:0007669"/>
    <property type="project" value="InterPro"/>
</dbReference>
<dbReference type="GO" id="GO:0051315">
    <property type="term" value="P:attachment of mitotic spindle microtubules to kinetochore"/>
    <property type="evidence" value="ECO:0000318"/>
    <property type="project" value="GO_Central"/>
</dbReference>
<keyword evidence="3" id="KW-0539">Nucleus</keyword>
<feature type="region of interest" description="Disordered" evidence="4">
    <location>
        <begin position="354"/>
        <end position="376"/>
    </location>
</feature>
<dbReference type="GO" id="GO:0051382">
    <property type="term" value="P:kinetochore assembly"/>
    <property type="evidence" value="ECO:0000318"/>
    <property type="project" value="GO_Central"/>
</dbReference>
<dbReference type="EMBL" id="EQ973818">
    <property type="protein sequence ID" value="EEF44683.1"/>
    <property type="molecule type" value="Genomic_DNA"/>
</dbReference>